<organism evidence="1 2">
    <name type="scientific">Aspergillus welwitschiae</name>
    <dbReference type="NCBI Taxonomy" id="1341132"/>
    <lineage>
        <taxon>Eukaryota</taxon>
        <taxon>Fungi</taxon>
        <taxon>Dikarya</taxon>
        <taxon>Ascomycota</taxon>
        <taxon>Pezizomycotina</taxon>
        <taxon>Eurotiomycetes</taxon>
        <taxon>Eurotiomycetidae</taxon>
        <taxon>Eurotiales</taxon>
        <taxon>Aspergillaceae</taxon>
        <taxon>Aspergillus</taxon>
        <taxon>Aspergillus subgen. Circumdati</taxon>
    </lineage>
</organism>
<accession>A0A3F3PJK6</accession>
<dbReference type="Proteomes" id="UP000253729">
    <property type="component" value="Unassembled WGS sequence"/>
</dbReference>
<gene>
    <name evidence="1" type="ORF">BDQ94DRAFT_155353</name>
</gene>
<dbReference type="AlphaFoldDB" id="A0A3F3PJK6"/>
<protein>
    <submittedName>
        <fullName evidence="1">Uncharacterized protein</fullName>
    </submittedName>
</protein>
<proteinExistence type="predicted"/>
<dbReference type="EMBL" id="KZ852134">
    <property type="protein sequence ID" value="RDH26556.1"/>
    <property type="molecule type" value="Genomic_DNA"/>
</dbReference>
<dbReference type="GeneID" id="38136809"/>
<sequence>MAMTSEVSSVLATCQGLRKCEQCMLLSHLSVRLYFADEYWYVCWSLVSSFVALGDF</sequence>
<evidence type="ECO:0000313" key="2">
    <source>
        <dbReference type="Proteomes" id="UP000253729"/>
    </source>
</evidence>
<dbReference type="RefSeq" id="XP_026619578.1">
    <property type="nucleotide sequence ID" value="XM_026768453.1"/>
</dbReference>
<name>A0A3F3PJK6_9EURO</name>
<keyword evidence="2" id="KW-1185">Reference proteome</keyword>
<reference evidence="1 2" key="1">
    <citation type="submission" date="2018-07" db="EMBL/GenBank/DDBJ databases">
        <title>The genomes of Aspergillus section Nigri reveals drivers in fungal speciation.</title>
        <authorList>
            <consortium name="DOE Joint Genome Institute"/>
            <person name="Vesth T.C."/>
            <person name="Nybo J."/>
            <person name="Theobald S."/>
            <person name="Brandl J."/>
            <person name="Frisvad J.C."/>
            <person name="Nielsen K.F."/>
            <person name="Lyhne E.K."/>
            <person name="Kogle M.E."/>
            <person name="Kuo A."/>
            <person name="Riley R."/>
            <person name="Clum A."/>
            <person name="Nolan M."/>
            <person name="Lipzen A."/>
            <person name="Salamov A."/>
            <person name="Henrissat B."/>
            <person name="Wiebenga A."/>
            <person name="De vries R.P."/>
            <person name="Grigoriev I.V."/>
            <person name="Mortensen U.H."/>
            <person name="Andersen M.R."/>
            <person name="Baker S.E."/>
        </authorList>
    </citation>
    <scope>NUCLEOTIDE SEQUENCE [LARGE SCALE GENOMIC DNA]</scope>
    <source>
        <strain evidence="1 2">CBS 139.54b</strain>
    </source>
</reference>
<evidence type="ECO:0000313" key="1">
    <source>
        <dbReference type="EMBL" id="RDH26556.1"/>
    </source>
</evidence>